<keyword evidence="3" id="KW-1185">Reference proteome</keyword>
<protein>
    <submittedName>
        <fullName evidence="2">Uncharacterized protein</fullName>
    </submittedName>
</protein>
<dbReference type="AlphaFoldDB" id="A0AAV5F231"/>
<organism evidence="2 3">
    <name type="scientific">Eleusine coracana subsp. coracana</name>
    <dbReference type="NCBI Taxonomy" id="191504"/>
    <lineage>
        <taxon>Eukaryota</taxon>
        <taxon>Viridiplantae</taxon>
        <taxon>Streptophyta</taxon>
        <taxon>Embryophyta</taxon>
        <taxon>Tracheophyta</taxon>
        <taxon>Spermatophyta</taxon>
        <taxon>Magnoliopsida</taxon>
        <taxon>Liliopsida</taxon>
        <taxon>Poales</taxon>
        <taxon>Poaceae</taxon>
        <taxon>PACMAD clade</taxon>
        <taxon>Chloridoideae</taxon>
        <taxon>Cynodonteae</taxon>
        <taxon>Eleusininae</taxon>
        <taxon>Eleusine</taxon>
    </lineage>
</organism>
<reference evidence="2" key="2">
    <citation type="submission" date="2021-12" db="EMBL/GenBank/DDBJ databases">
        <title>Resequencing data analysis of finger millet.</title>
        <authorList>
            <person name="Hatakeyama M."/>
            <person name="Aluri S."/>
            <person name="Balachadran M.T."/>
            <person name="Sivarajan S.R."/>
            <person name="Poveda L."/>
            <person name="Shimizu-Inatsugi R."/>
            <person name="Schlapbach R."/>
            <person name="Sreeman S.M."/>
            <person name="Shimizu K.K."/>
        </authorList>
    </citation>
    <scope>NUCLEOTIDE SEQUENCE</scope>
</reference>
<proteinExistence type="predicted"/>
<dbReference type="EMBL" id="BQKI01000081">
    <property type="protein sequence ID" value="GJN29729.1"/>
    <property type="molecule type" value="Genomic_DNA"/>
</dbReference>
<feature type="region of interest" description="Disordered" evidence="1">
    <location>
        <begin position="205"/>
        <end position="235"/>
    </location>
</feature>
<sequence>MMRRSSSRRRARSGLRLCLRGRVVMETAARLGFSHIHRALDASVALPSLLRHPRASLAHRRRQCSRVARLKRLATAPGRAQAAAARLPWLSPVLAWRNPYPLVLPFALRRLPSLWRNGIGQRSPRARTRPGHGEDGVSFPDRVVGISFTDHPWGCSEPFISKQHPPATNWMPAFVPPARFMLSVVSMILFLAQQNSARIHKIRHGYGSSQESRMRRRSRNTHALSGSAYGEPSSASPCSRPARIFTMLHFRPSPFQPSCAIRRRAWNWHTDGAAAWRLCSRVATEAEGLGGSAGLGSASCGGAPYRCSDQRAPFPSLSATCRLSGAMWPMSLAGAL</sequence>
<gene>
    <name evidence="2" type="primary">gb17980</name>
    <name evidence="2" type="ORF">PR202_gb17980</name>
</gene>
<comment type="caution">
    <text evidence="2">The sequence shown here is derived from an EMBL/GenBank/DDBJ whole genome shotgun (WGS) entry which is preliminary data.</text>
</comment>
<evidence type="ECO:0000313" key="3">
    <source>
        <dbReference type="Proteomes" id="UP001054889"/>
    </source>
</evidence>
<reference evidence="2" key="1">
    <citation type="journal article" date="2018" name="DNA Res.">
        <title>Multiple hybrid de novo genome assembly of finger millet, an orphan allotetraploid crop.</title>
        <authorList>
            <person name="Hatakeyama M."/>
            <person name="Aluri S."/>
            <person name="Balachadran M.T."/>
            <person name="Sivarajan S.R."/>
            <person name="Patrignani A."/>
            <person name="Gruter S."/>
            <person name="Poveda L."/>
            <person name="Shimizu-Inatsugi R."/>
            <person name="Baeten J."/>
            <person name="Francoijs K.J."/>
            <person name="Nataraja K.N."/>
            <person name="Reddy Y.A.N."/>
            <person name="Phadnis S."/>
            <person name="Ravikumar R.L."/>
            <person name="Schlapbach R."/>
            <person name="Sreeman S.M."/>
            <person name="Shimizu K.K."/>
        </authorList>
    </citation>
    <scope>NUCLEOTIDE SEQUENCE</scope>
</reference>
<evidence type="ECO:0000256" key="1">
    <source>
        <dbReference type="SAM" id="MobiDB-lite"/>
    </source>
</evidence>
<name>A0AAV5F231_ELECO</name>
<evidence type="ECO:0000313" key="2">
    <source>
        <dbReference type="EMBL" id="GJN29729.1"/>
    </source>
</evidence>
<dbReference type="Proteomes" id="UP001054889">
    <property type="component" value="Unassembled WGS sequence"/>
</dbReference>
<accession>A0AAV5F231</accession>